<keyword evidence="2" id="KW-1185">Reference proteome</keyword>
<name>A0AAV2JUN0_KNICA</name>
<protein>
    <submittedName>
        <fullName evidence="1">Uncharacterized protein</fullName>
    </submittedName>
</protein>
<accession>A0AAV2JUN0</accession>
<sequence>MPFGAEIANHKSGKFFQNLYLGLEHISAPGDPSPRRVPSPPHTHSLLSLRTVRRRAETSICCCLSCRGHAFSPSPSCGTIQEEMGAVARGSRRFKAQYVHARSKCRRQLSPATMLLSHRHKVRR</sequence>
<organism evidence="1 2">
    <name type="scientific">Knipowitschia caucasica</name>
    <name type="common">Caucasian dwarf goby</name>
    <name type="synonym">Pomatoschistus caucasicus</name>
    <dbReference type="NCBI Taxonomy" id="637954"/>
    <lineage>
        <taxon>Eukaryota</taxon>
        <taxon>Metazoa</taxon>
        <taxon>Chordata</taxon>
        <taxon>Craniata</taxon>
        <taxon>Vertebrata</taxon>
        <taxon>Euteleostomi</taxon>
        <taxon>Actinopterygii</taxon>
        <taxon>Neopterygii</taxon>
        <taxon>Teleostei</taxon>
        <taxon>Neoteleostei</taxon>
        <taxon>Acanthomorphata</taxon>
        <taxon>Gobiaria</taxon>
        <taxon>Gobiiformes</taxon>
        <taxon>Gobioidei</taxon>
        <taxon>Gobiidae</taxon>
        <taxon>Gobiinae</taxon>
        <taxon>Knipowitschia</taxon>
    </lineage>
</organism>
<dbReference type="Proteomes" id="UP001497482">
    <property type="component" value="Chromosome 14"/>
</dbReference>
<evidence type="ECO:0000313" key="2">
    <source>
        <dbReference type="Proteomes" id="UP001497482"/>
    </source>
</evidence>
<dbReference type="AlphaFoldDB" id="A0AAV2JUN0"/>
<dbReference type="EMBL" id="OZ035836">
    <property type="protein sequence ID" value="CAL1580311.1"/>
    <property type="molecule type" value="Genomic_DNA"/>
</dbReference>
<gene>
    <name evidence="1" type="ORF">KC01_LOCUS11175</name>
</gene>
<reference evidence="1 2" key="1">
    <citation type="submission" date="2024-04" db="EMBL/GenBank/DDBJ databases">
        <authorList>
            <person name="Waldvogel A.-M."/>
            <person name="Schoenle A."/>
        </authorList>
    </citation>
    <scope>NUCLEOTIDE SEQUENCE [LARGE SCALE GENOMIC DNA]</scope>
</reference>
<proteinExistence type="predicted"/>
<evidence type="ECO:0000313" key="1">
    <source>
        <dbReference type="EMBL" id="CAL1580311.1"/>
    </source>
</evidence>